<evidence type="ECO:0000256" key="2">
    <source>
        <dbReference type="ARBA" id="ARBA00022729"/>
    </source>
</evidence>
<keyword evidence="3" id="KW-1133">Transmembrane helix</keyword>
<comment type="caution">
    <text evidence="5">The sequence shown here is derived from an EMBL/GenBank/DDBJ whole genome shotgun (WGS) entry which is preliminary data.</text>
</comment>
<evidence type="ECO:0000313" key="6">
    <source>
        <dbReference type="Proteomes" id="UP000762253"/>
    </source>
</evidence>
<dbReference type="PROSITE" id="PS51677">
    <property type="entry name" value="NODB"/>
    <property type="match status" value="1"/>
</dbReference>
<feature type="transmembrane region" description="Helical" evidence="3">
    <location>
        <begin position="21"/>
        <end position="41"/>
    </location>
</feature>
<keyword evidence="3" id="KW-0472">Membrane</keyword>
<comment type="subcellular location">
    <subcellularLocation>
        <location evidence="1">Secreted</location>
    </subcellularLocation>
</comment>
<keyword evidence="6" id="KW-1185">Reference proteome</keyword>
<dbReference type="RefSeq" id="WP_169264428.1">
    <property type="nucleotide sequence ID" value="NZ_QMEC01000024.1"/>
</dbReference>
<reference evidence="5 6" key="1">
    <citation type="submission" date="2018-06" db="EMBL/GenBank/DDBJ databases">
        <title>Comparative genomics of Brasilonema spp. strains.</title>
        <authorList>
            <person name="Alvarenga D.O."/>
            <person name="Fiore M.F."/>
            <person name="Varani A.M."/>
        </authorList>
    </citation>
    <scope>NUCLEOTIDE SEQUENCE [LARGE SCALE GENOMIC DNA]</scope>
    <source>
        <strain evidence="5 6">UFV-OR1</strain>
    </source>
</reference>
<dbReference type="InterPro" id="IPR002509">
    <property type="entry name" value="NODB_dom"/>
</dbReference>
<evidence type="ECO:0000259" key="4">
    <source>
        <dbReference type="PROSITE" id="PS51677"/>
    </source>
</evidence>
<evidence type="ECO:0000256" key="1">
    <source>
        <dbReference type="ARBA" id="ARBA00004613"/>
    </source>
</evidence>
<proteinExistence type="predicted"/>
<dbReference type="SUPFAM" id="SSF88713">
    <property type="entry name" value="Glycoside hydrolase/deacetylase"/>
    <property type="match status" value="1"/>
</dbReference>
<dbReference type="Pfam" id="PF01522">
    <property type="entry name" value="Polysacc_deac_1"/>
    <property type="match status" value="1"/>
</dbReference>
<protein>
    <submittedName>
        <fullName evidence="5">Polysaccharide deacetylase</fullName>
    </submittedName>
</protein>
<organism evidence="5 6">
    <name type="scientific">Brasilonema octagenarum UFV-OR1</name>
    <dbReference type="NCBI Taxonomy" id="417115"/>
    <lineage>
        <taxon>Bacteria</taxon>
        <taxon>Bacillati</taxon>
        <taxon>Cyanobacteriota</taxon>
        <taxon>Cyanophyceae</taxon>
        <taxon>Nostocales</taxon>
        <taxon>Scytonemataceae</taxon>
        <taxon>Brasilonema</taxon>
        <taxon>Octagenarum group</taxon>
    </lineage>
</organism>
<keyword evidence="2" id="KW-0732">Signal</keyword>
<dbReference type="PANTHER" id="PTHR34216:SF3">
    <property type="entry name" value="POLY-BETA-1,6-N-ACETYL-D-GLUCOSAMINE N-DEACETYLASE"/>
    <property type="match status" value="1"/>
</dbReference>
<sequence>MKLIPNNPILNYIFFNSRSRSIFHTLICGLLAVSIFLPQLAVARRRHFSKPAEPNNTPTTEACSNNNNNDISLNSQVSRVASNFVLASSWMTKPNWGLDNIVETVGPYVYAFLNRTSWPNINEVAKQARVPILMYHDILPEKQVFFDVTPEELEQHFQTLKENGITPISLDQLMTHLQTGMPLPEKPVVLTFDDGYGGHYQYVYPLLKKYGYPAVFSIYTKGVGNNVGRTHVSWEQLKEMVANPLVTIASHSVTHPADLTVLPPEQIQKEVVESKATLEANLGIPIRYFTYPAGKYNEQVAGLVQAAGYDLALTMNDVDERFAGASDSLLAVSRFGQSRLQDVIKQAWGGAKLPSWKTGFDFASPVQKTDMTIDKIPLILVSGGKPITIHADSRYTVKEILARSNTNAVAAVDGGFFSLKLLNSNVMIGPVYSQVTKQFIPGSTWDIQKIAARPLVLISPHEVRFIPFDPLKHNTLEGIQAEMPEVTDAFVAAAWLVKDGQSREPSSFNGLYGFDVARYRAFWGINKKKQATVGVSLESVDSISLGKALVKAGLQDVVMVDSGQSTSLVYQGESLVRYQPRPVPHAVALLGSPATNTPPCVLVQNKTKQRKT</sequence>
<dbReference type="Proteomes" id="UP000762253">
    <property type="component" value="Unassembled WGS sequence"/>
</dbReference>
<keyword evidence="3" id="KW-0812">Transmembrane</keyword>
<name>A0ABX1M554_9CYAN</name>
<dbReference type="CDD" id="cd10918">
    <property type="entry name" value="CE4_NodB_like_5s_6s"/>
    <property type="match status" value="1"/>
</dbReference>
<evidence type="ECO:0000313" key="5">
    <source>
        <dbReference type="EMBL" id="NMF62826.1"/>
    </source>
</evidence>
<feature type="domain" description="NodB homology" evidence="4">
    <location>
        <begin position="186"/>
        <end position="418"/>
    </location>
</feature>
<dbReference type="EMBL" id="QMEC01000024">
    <property type="protein sequence ID" value="NMF62826.1"/>
    <property type="molecule type" value="Genomic_DNA"/>
</dbReference>
<dbReference type="InterPro" id="IPR011330">
    <property type="entry name" value="Glyco_hydro/deAcase_b/a-brl"/>
</dbReference>
<dbReference type="InterPro" id="IPR051398">
    <property type="entry name" value="Polysacch_Deacetylase"/>
</dbReference>
<evidence type="ECO:0000256" key="3">
    <source>
        <dbReference type="SAM" id="Phobius"/>
    </source>
</evidence>
<dbReference type="PANTHER" id="PTHR34216">
    <property type="match status" value="1"/>
</dbReference>
<dbReference type="Gene3D" id="3.20.20.370">
    <property type="entry name" value="Glycoside hydrolase/deacetylase"/>
    <property type="match status" value="1"/>
</dbReference>
<gene>
    <name evidence="5" type="ORF">DP115_08560</name>
</gene>
<accession>A0ABX1M554</accession>